<evidence type="ECO:0000256" key="8">
    <source>
        <dbReference type="ARBA" id="ARBA00022927"/>
    </source>
</evidence>
<keyword evidence="11" id="KW-1006">Bacterial flagellum protein export</keyword>
<dbReference type="EMBL" id="LPVY01000021">
    <property type="protein sequence ID" value="KZB62337.1"/>
    <property type="molecule type" value="Genomic_DNA"/>
</dbReference>
<dbReference type="GO" id="GO:0044781">
    <property type="term" value="P:bacterial-type flagellum organization"/>
    <property type="evidence" value="ECO:0007669"/>
    <property type="project" value="UniProtKB-KW"/>
</dbReference>
<dbReference type="SMART" id="SM00962">
    <property type="entry name" value="SRP54"/>
    <property type="match status" value="1"/>
</dbReference>
<proteinExistence type="inferred from homology"/>
<keyword evidence="5" id="KW-1003">Cell membrane</keyword>
<keyword evidence="6" id="KW-0547">Nucleotide-binding</keyword>
<dbReference type="Gene3D" id="3.40.50.300">
    <property type="entry name" value="P-loop containing nucleotide triphosphate hydrolases"/>
    <property type="match status" value="1"/>
</dbReference>
<dbReference type="GO" id="GO:0015031">
    <property type="term" value="P:protein transport"/>
    <property type="evidence" value="ECO:0007669"/>
    <property type="project" value="UniProtKB-KW"/>
</dbReference>
<dbReference type="RefSeq" id="WP_062952910.1">
    <property type="nucleotide sequence ID" value="NZ_CP136684.1"/>
</dbReference>
<dbReference type="CDD" id="cd17873">
    <property type="entry name" value="FlhF"/>
    <property type="match status" value="1"/>
</dbReference>
<sequence>MRLKTFSAPTMTEAMALVKEHMGSDAIIVSTQDIPGTGVRLTAALDRDPDLDFDIVDAGPPGHQELLDHAEKALLRHNLPERLRLRLTDLMGRESGATNAQQLLASALDEIFDFSPLPEKNTPRALAFVGPPGCGKTLAVAKTAARAVMKKRKVAVLTTDYKRAGGVAQLEAFTRILNINLSLVRTPEEFKSQFSRMRDADMVLVDTASCNPYVDADIKALGDFMTAVPSEPVLVNPAGVDADECADIASAFADCGVSRMVISRLDVASRLGGALYGADSGNLSLCNVSMTAQVADGLTAISPVALAKLLIPSHRAENAKPSFSEVVK</sequence>
<dbReference type="GO" id="GO:0003924">
    <property type="term" value="F:GTPase activity"/>
    <property type="evidence" value="ECO:0007669"/>
    <property type="project" value="InterPro"/>
</dbReference>
<evidence type="ECO:0000256" key="11">
    <source>
        <dbReference type="ARBA" id="ARBA00023225"/>
    </source>
</evidence>
<dbReference type="PANTHER" id="PTHR43134:SF3">
    <property type="entry name" value="FLAGELLAR BIOSYNTHESIS PROTEIN FLHF"/>
    <property type="match status" value="1"/>
</dbReference>
<evidence type="ECO:0000256" key="2">
    <source>
        <dbReference type="ARBA" id="ARBA00008531"/>
    </source>
</evidence>
<evidence type="ECO:0000256" key="13">
    <source>
        <dbReference type="ARBA" id="ARBA00030866"/>
    </source>
</evidence>
<gene>
    <name evidence="15" type="ORF">AUP42_05175</name>
</gene>
<comment type="function">
    <text evidence="12">Necessary for flagellar biosynthesis. May be involved in translocation of the flagellum.</text>
</comment>
<dbReference type="GO" id="GO:0006614">
    <property type="term" value="P:SRP-dependent cotranslational protein targeting to membrane"/>
    <property type="evidence" value="ECO:0007669"/>
    <property type="project" value="InterPro"/>
</dbReference>
<dbReference type="Proteomes" id="UP000076335">
    <property type="component" value="Unassembled WGS sequence"/>
</dbReference>
<dbReference type="InterPro" id="IPR000897">
    <property type="entry name" value="SRP54_GTPase_dom"/>
</dbReference>
<evidence type="ECO:0000256" key="7">
    <source>
        <dbReference type="ARBA" id="ARBA00022795"/>
    </source>
</evidence>
<keyword evidence="4" id="KW-0813">Transport</keyword>
<dbReference type="InterPro" id="IPR027417">
    <property type="entry name" value="P-loop_NTPase"/>
</dbReference>
<reference evidence="15 16" key="1">
    <citation type="submission" date="2015-12" db="EMBL/GenBank/DDBJ databases">
        <title>Genome sequence of Thalassospira lucentensis MCCC 1A02072.</title>
        <authorList>
            <person name="Lu L."/>
            <person name="Lai Q."/>
            <person name="Shao Z."/>
            <person name="Qian P."/>
        </authorList>
    </citation>
    <scope>NUCLEOTIDE SEQUENCE [LARGE SCALE GENOMIC DNA]</scope>
    <source>
        <strain evidence="15 16">MCCC 1A02072</strain>
    </source>
</reference>
<dbReference type="AlphaFoldDB" id="A0A154L2V0"/>
<evidence type="ECO:0000256" key="4">
    <source>
        <dbReference type="ARBA" id="ARBA00022448"/>
    </source>
</evidence>
<keyword evidence="10" id="KW-0472">Membrane</keyword>
<keyword evidence="9" id="KW-0342">GTP-binding</keyword>
<comment type="caution">
    <text evidence="15">The sequence shown here is derived from an EMBL/GenBank/DDBJ whole genome shotgun (WGS) entry which is preliminary data.</text>
</comment>
<evidence type="ECO:0000256" key="12">
    <source>
        <dbReference type="ARBA" id="ARBA00025337"/>
    </source>
</evidence>
<accession>A0A154L2V0</accession>
<dbReference type="PANTHER" id="PTHR43134">
    <property type="entry name" value="SIGNAL RECOGNITION PARTICLE RECEPTOR SUBUNIT ALPHA"/>
    <property type="match status" value="1"/>
</dbReference>
<evidence type="ECO:0000256" key="6">
    <source>
        <dbReference type="ARBA" id="ARBA00022741"/>
    </source>
</evidence>
<comment type="similarity">
    <text evidence="2">Belongs to the GTP-binding SRP family.</text>
</comment>
<organism evidence="15 16">
    <name type="scientific">Thalassospira lucentensis</name>
    <dbReference type="NCBI Taxonomy" id="168935"/>
    <lineage>
        <taxon>Bacteria</taxon>
        <taxon>Pseudomonadati</taxon>
        <taxon>Pseudomonadota</taxon>
        <taxon>Alphaproteobacteria</taxon>
        <taxon>Rhodospirillales</taxon>
        <taxon>Thalassospiraceae</taxon>
        <taxon>Thalassospira</taxon>
    </lineage>
</organism>
<evidence type="ECO:0000259" key="14">
    <source>
        <dbReference type="SMART" id="SM00962"/>
    </source>
</evidence>
<dbReference type="GO" id="GO:0005047">
    <property type="term" value="F:signal recognition particle binding"/>
    <property type="evidence" value="ECO:0007669"/>
    <property type="project" value="TreeGrafter"/>
</dbReference>
<protein>
    <recommendedName>
        <fullName evidence="3">Flagellar biosynthesis protein FlhF</fullName>
    </recommendedName>
    <alternativeName>
        <fullName evidence="13">Flagella-associated GTP-binding protein</fullName>
    </alternativeName>
</protein>
<keyword evidence="7" id="KW-1005">Bacterial flagellum biogenesis</keyword>
<evidence type="ECO:0000313" key="15">
    <source>
        <dbReference type="EMBL" id="KZB62337.1"/>
    </source>
</evidence>
<comment type="subcellular location">
    <subcellularLocation>
        <location evidence="1">Cell membrane</location>
        <topology evidence="1">Peripheral membrane protein</topology>
        <orientation evidence="1">Cytoplasmic side</orientation>
    </subcellularLocation>
</comment>
<evidence type="ECO:0000256" key="10">
    <source>
        <dbReference type="ARBA" id="ARBA00023136"/>
    </source>
</evidence>
<name>A0A154L2V0_9PROT</name>
<evidence type="ECO:0000256" key="5">
    <source>
        <dbReference type="ARBA" id="ARBA00022475"/>
    </source>
</evidence>
<feature type="domain" description="SRP54-type proteins GTP-binding" evidence="14">
    <location>
        <begin position="123"/>
        <end position="312"/>
    </location>
</feature>
<evidence type="ECO:0000256" key="9">
    <source>
        <dbReference type="ARBA" id="ARBA00023134"/>
    </source>
</evidence>
<dbReference type="GO" id="GO:0005525">
    <property type="term" value="F:GTP binding"/>
    <property type="evidence" value="ECO:0007669"/>
    <property type="project" value="UniProtKB-KW"/>
</dbReference>
<dbReference type="GO" id="GO:0005886">
    <property type="term" value="C:plasma membrane"/>
    <property type="evidence" value="ECO:0007669"/>
    <property type="project" value="UniProtKB-SubCell"/>
</dbReference>
<dbReference type="OrthoDB" id="9778554at2"/>
<evidence type="ECO:0000256" key="3">
    <source>
        <dbReference type="ARBA" id="ARBA00014919"/>
    </source>
</evidence>
<dbReference type="InterPro" id="IPR047040">
    <property type="entry name" value="FlhF__GTPase_dom"/>
</dbReference>
<keyword evidence="8" id="KW-0653">Protein transport</keyword>
<dbReference type="Pfam" id="PF00448">
    <property type="entry name" value="SRP54"/>
    <property type="match status" value="1"/>
</dbReference>
<dbReference type="SUPFAM" id="SSF52540">
    <property type="entry name" value="P-loop containing nucleoside triphosphate hydrolases"/>
    <property type="match status" value="1"/>
</dbReference>
<evidence type="ECO:0000256" key="1">
    <source>
        <dbReference type="ARBA" id="ARBA00004413"/>
    </source>
</evidence>
<evidence type="ECO:0000313" key="16">
    <source>
        <dbReference type="Proteomes" id="UP000076335"/>
    </source>
</evidence>